<gene>
    <name evidence="1" type="ORF">S03H2_46539</name>
</gene>
<dbReference type="AlphaFoldDB" id="X1I5G8"/>
<organism evidence="1">
    <name type="scientific">marine sediment metagenome</name>
    <dbReference type="NCBI Taxonomy" id="412755"/>
    <lineage>
        <taxon>unclassified sequences</taxon>
        <taxon>metagenomes</taxon>
        <taxon>ecological metagenomes</taxon>
    </lineage>
</organism>
<dbReference type="InterPro" id="IPR036410">
    <property type="entry name" value="HSP_DnaJ_Cys-rich_dom_sf"/>
</dbReference>
<dbReference type="Gene3D" id="6.20.20.10">
    <property type="match status" value="1"/>
</dbReference>
<proteinExistence type="predicted"/>
<name>X1I5G8_9ZZZZ</name>
<dbReference type="EMBL" id="BARU01029229">
    <property type="protein sequence ID" value="GAH64525.1"/>
    <property type="molecule type" value="Genomic_DNA"/>
</dbReference>
<accession>X1I5G8</accession>
<protein>
    <recommendedName>
        <fullName evidence="2">CR-type domain-containing protein</fullName>
    </recommendedName>
</protein>
<dbReference type="SUPFAM" id="SSF57938">
    <property type="entry name" value="DnaJ/Hsp40 cysteine-rich domain"/>
    <property type="match status" value="1"/>
</dbReference>
<evidence type="ECO:0008006" key="2">
    <source>
        <dbReference type="Google" id="ProtNLM"/>
    </source>
</evidence>
<feature type="non-terminal residue" evidence="1">
    <location>
        <position position="65"/>
    </location>
</feature>
<evidence type="ECO:0000313" key="1">
    <source>
        <dbReference type="EMBL" id="GAH64525.1"/>
    </source>
</evidence>
<sequence length="65" mass="7387">MSDILGRHTNKCDKCKGKGWLCEAERCPQCKGKGFIVEDLDKQIEGVRRGDILLICAQFDFIGWI</sequence>
<reference evidence="1" key="1">
    <citation type="journal article" date="2014" name="Front. Microbiol.">
        <title>High frequency of phylogenetically diverse reductive dehalogenase-homologous genes in deep subseafloor sedimentary metagenomes.</title>
        <authorList>
            <person name="Kawai M."/>
            <person name="Futagami T."/>
            <person name="Toyoda A."/>
            <person name="Takaki Y."/>
            <person name="Nishi S."/>
            <person name="Hori S."/>
            <person name="Arai W."/>
            <person name="Tsubouchi T."/>
            <person name="Morono Y."/>
            <person name="Uchiyama I."/>
            <person name="Ito T."/>
            <person name="Fujiyama A."/>
            <person name="Inagaki F."/>
            <person name="Takami H."/>
        </authorList>
    </citation>
    <scope>NUCLEOTIDE SEQUENCE</scope>
    <source>
        <strain evidence="1">Expedition CK06-06</strain>
    </source>
</reference>
<comment type="caution">
    <text evidence="1">The sequence shown here is derived from an EMBL/GenBank/DDBJ whole genome shotgun (WGS) entry which is preliminary data.</text>
</comment>